<dbReference type="EMBL" id="NBCO01000016">
    <property type="protein sequence ID" value="ORC88648.1"/>
    <property type="molecule type" value="Genomic_DNA"/>
</dbReference>
<gene>
    <name evidence="3" type="ORF">TM35_000162860</name>
</gene>
<dbReference type="Gene3D" id="3.40.640.10">
    <property type="entry name" value="Type I PLP-dependent aspartate aminotransferase-like (Major domain)"/>
    <property type="match status" value="1"/>
</dbReference>
<dbReference type="AlphaFoldDB" id="A0A1X0NVS7"/>
<feature type="region of interest" description="Disordered" evidence="2">
    <location>
        <begin position="514"/>
        <end position="555"/>
    </location>
</feature>
<dbReference type="RefSeq" id="XP_028882714.1">
    <property type="nucleotide sequence ID" value="XM_029026158.1"/>
</dbReference>
<dbReference type="PANTHER" id="PTHR43092:SF2">
    <property type="entry name" value="HERCYNYLCYSTEINE SULFOXIDE LYASE"/>
    <property type="match status" value="1"/>
</dbReference>
<dbReference type="Gene3D" id="3.90.1150.10">
    <property type="entry name" value="Aspartate Aminotransferase, domain 1"/>
    <property type="match status" value="1"/>
</dbReference>
<dbReference type="STRING" id="67003.A0A1X0NVS7"/>
<dbReference type="OrthoDB" id="5978656at2759"/>
<keyword evidence="4" id="KW-1185">Reference proteome</keyword>
<dbReference type="PANTHER" id="PTHR43092">
    <property type="entry name" value="L-CYSTEINE DESULFHYDRASE"/>
    <property type="match status" value="1"/>
</dbReference>
<evidence type="ECO:0000313" key="4">
    <source>
        <dbReference type="Proteomes" id="UP000192257"/>
    </source>
</evidence>
<feature type="region of interest" description="Disordered" evidence="2">
    <location>
        <begin position="80"/>
        <end position="101"/>
    </location>
</feature>
<dbReference type="Proteomes" id="UP000192257">
    <property type="component" value="Unassembled WGS sequence"/>
</dbReference>
<name>A0A1X0NVS7_9TRYP</name>
<comment type="caution">
    <text evidence="3">The sequence shown here is derived from an EMBL/GenBank/DDBJ whole genome shotgun (WGS) entry which is preliminary data.</text>
</comment>
<keyword evidence="1" id="KW-0663">Pyridoxal phosphate</keyword>
<evidence type="ECO:0008006" key="5">
    <source>
        <dbReference type="Google" id="ProtNLM"/>
    </source>
</evidence>
<dbReference type="InterPro" id="IPR015424">
    <property type="entry name" value="PyrdxlP-dep_Trfase"/>
</dbReference>
<dbReference type="InterPro" id="IPR015422">
    <property type="entry name" value="PyrdxlP-dep_Trfase_small"/>
</dbReference>
<proteinExistence type="predicted"/>
<organism evidence="3 4">
    <name type="scientific">Trypanosoma theileri</name>
    <dbReference type="NCBI Taxonomy" id="67003"/>
    <lineage>
        <taxon>Eukaryota</taxon>
        <taxon>Discoba</taxon>
        <taxon>Euglenozoa</taxon>
        <taxon>Kinetoplastea</taxon>
        <taxon>Metakinetoplastina</taxon>
        <taxon>Trypanosomatida</taxon>
        <taxon>Trypanosomatidae</taxon>
        <taxon>Trypanosoma</taxon>
    </lineage>
</organism>
<dbReference type="InterPro" id="IPR015421">
    <property type="entry name" value="PyrdxlP-dep_Trfase_major"/>
</dbReference>
<dbReference type="SUPFAM" id="SSF53383">
    <property type="entry name" value="PLP-dependent transferases"/>
    <property type="match status" value="1"/>
</dbReference>
<evidence type="ECO:0000256" key="1">
    <source>
        <dbReference type="ARBA" id="ARBA00022898"/>
    </source>
</evidence>
<dbReference type="GeneID" id="39985938"/>
<sequence>MSDEPPSAEPEPLWALEAIPAHLRHRLDALSGAAISQTASAYEGFGSFHSENVEDLVAKDTATYRPPKLPQFARRITGRSELEKSLTSENKENGEKREQVNDEGKIIPSCEFGLPFRQEHFTITPEFVFINHGAFGGSLLGALAIKHRYEELMEREVVEFMDRDLLPLIVYSVRRLAEFFNADPQQVVLLQNATYALNCAIRLIEKDDVVVFFDTEYLSVYKMMYFRCKEVGAVFHEIALSKYLHDTKVMGDDDALTDEICRNLPNGCTTVILDYVTSTSALCLPLFTHIIPALRRHGVTKIIVDGAHAPLQINLNFQDLPVEARPSIFVGNLHKWFSVSKSVGFMWVHETFVDSIRAVVLSHGAGDGLLSEFIWDGTRDYGAYLCIPAVIDFWRAQGLDRVRKHCSDLLKGAAEMLTKSFGTRPVARHAPFMSLVELPKELQDPRVTAKYIQDLLHDVYKVEVPVKRVEGRFYVRISAFVYNTPSEYAYLREAILDIARKWVRSREQLDFQGYEAGMPSDDGSTLPSDKRIREEGGCGVSGLDPGLKRRKSSKF</sequence>
<protein>
    <recommendedName>
        <fullName evidence="5">Aminotransferase class V domain-containing protein</fullName>
    </recommendedName>
</protein>
<dbReference type="VEuPathDB" id="TriTrypDB:TM35_000162860"/>
<evidence type="ECO:0000313" key="3">
    <source>
        <dbReference type="EMBL" id="ORC88648.1"/>
    </source>
</evidence>
<reference evidence="3 4" key="1">
    <citation type="submission" date="2017-03" db="EMBL/GenBank/DDBJ databases">
        <title>An alternative strategy for trypanosome survival in the mammalian bloodstream revealed through genome and transcriptome analysis of the ubiquitous bovine parasite Trypanosoma (Megatrypanum) theileri.</title>
        <authorList>
            <person name="Kelly S."/>
            <person name="Ivens A."/>
            <person name="Mott A."/>
            <person name="O'Neill E."/>
            <person name="Emms D."/>
            <person name="Macleod O."/>
            <person name="Voorheis P."/>
            <person name="Matthews J."/>
            <person name="Matthews K."/>
            <person name="Carrington M."/>
        </authorList>
    </citation>
    <scope>NUCLEOTIDE SEQUENCE [LARGE SCALE GENOMIC DNA]</scope>
    <source>
        <strain evidence="3">Edinburgh</strain>
    </source>
</reference>
<evidence type="ECO:0000256" key="2">
    <source>
        <dbReference type="SAM" id="MobiDB-lite"/>
    </source>
</evidence>
<accession>A0A1X0NVS7</accession>